<dbReference type="Pfam" id="PF10075">
    <property type="entry name" value="CSN8_PSD8_EIF3K"/>
    <property type="match status" value="1"/>
</dbReference>
<sequence length="99" mass="11129">MKSTRRRAYGLVAQAYTSISAEDFASFVGYSVEEAVKGVISHGWQADPNARMIIPQKPDPPRFHWFQTSSSWPDSLTTWPSLRTDPPLLLPPPSFNLHS</sequence>
<evidence type="ECO:0000313" key="8">
    <source>
        <dbReference type="Proteomes" id="UP000606274"/>
    </source>
</evidence>
<evidence type="ECO:0000256" key="3">
    <source>
        <dbReference type="ARBA" id="ARBA00022490"/>
    </source>
</evidence>
<dbReference type="Proteomes" id="UP000606274">
    <property type="component" value="Unassembled WGS sequence"/>
</dbReference>
<evidence type="ECO:0000313" key="7">
    <source>
        <dbReference type="EMBL" id="KAF7709798.1"/>
    </source>
</evidence>
<dbReference type="GO" id="GO:0000338">
    <property type="term" value="P:protein deneddylation"/>
    <property type="evidence" value="ECO:0007669"/>
    <property type="project" value="InterPro"/>
</dbReference>
<organism evidence="7 8">
    <name type="scientific">Silurus meridionalis</name>
    <name type="common">Southern catfish</name>
    <name type="synonym">Silurus soldatovi meridionalis</name>
    <dbReference type="NCBI Taxonomy" id="175797"/>
    <lineage>
        <taxon>Eukaryota</taxon>
        <taxon>Metazoa</taxon>
        <taxon>Chordata</taxon>
        <taxon>Craniata</taxon>
        <taxon>Vertebrata</taxon>
        <taxon>Euteleostomi</taxon>
        <taxon>Actinopterygii</taxon>
        <taxon>Neopterygii</taxon>
        <taxon>Teleostei</taxon>
        <taxon>Ostariophysi</taxon>
        <taxon>Siluriformes</taxon>
        <taxon>Siluridae</taxon>
        <taxon>Silurus</taxon>
    </lineage>
</organism>
<dbReference type="InterPro" id="IPR033464">
    <property type="entry name" value="CSN8_PSD8_EIF3K"/>
</dbReference>
<name>A0A8T0BRZ0_SILME</name>
<keyword evidence="5" id="KW-0539">Nucleus</keyword>
<dbReference type="GO" id="GO:0010387">
    <property type="term" value="P:COP9 signalosome assembly"/>
    <property type="evidence" value="ECO:0007669"/>
    <property type="project" value="InterPro"/>
</dbReference>
<comment type="caution">
    <text evidence="7">The sequence shown here is derived from an EMBL/GenBank/DDBJ whole genome shotgun (WGS) entry which is preliminary data.</text>
</comment>
<proteinExistence type="predicted"/>
<comment type="subcellular location">
    <subcellularLocation>
        <location evidence="2">Cytoplasm</location>
    </subcellularLocation>
    <subcellularLocation>
        <location evidence="1">Nucleus</location>
    </subcellularLocation>
</comment>
<evidence type="ECO:0000256" key="5">
    <source>
        <dbReference type="ARBA" id="ARBA00023242"/>
    </source>
</evidence>
<evidence type="ECO:0000259" key="6">
    <source>
        <dbReference type="Pfam" id="PF10075"/>
    </source>
</evidence>
<dbReference type="GO" id="GO:0008180">
    <property type="term" value="C:COP9 signalosome"/>
    <property type="evidence" value="ECO:0007669"/>
    <property type="project" value="UniProtKB-KW"/>
</dbReference>
<keyword evidence="3" id="KW-0963">Cytoplasm</keyword>
<keyword evidence="4" id="KW-0736">Signalosome</keyword>
<dbReference type="PANTHER" id="PTHR13339:SF0">
    <property type="entry name" value="COP9 SIGNALOSOME COMPLEX SUBUNIT 8"/>
    <property type="match status" value="1"/>
</dbReference>
<gene>
    <name evidence="7" type="ORF">HF521_016648</name>
</gene>
<dbReference type="GO" id="GO:0005737">
    <property type="term" value="C:cytoplasm"/>
    <property type="evidence" value="ECO:0007669"/>
    <property type="project" value="UniProtKB-SubCell"/>
</dbReference>
<dbReference type="AlphaFoldDB" id="A0A8T0BRZ0"/>
<feature type="domain" description="CSN8/PSMD8/EIF3K" evidence="6">
    <location>
        <begin position="3"/>
        <end position="58"/>
    </location>
</feature>
<evidence type="ECO:0000256" key="2">
    <source>
        <dbReference type="ARBA" id="ARBA00004496"/>
    </source>
</evidence>
<protein>
    <recommendedName>
        <fullName evidence="6">CSN8/PSMD8/EIF3K domain-containing protein</fullName>
    </recommendedName>
</protein>
<keyword evidence="8" id="KW-1185">Reference proteome</keyword>
<dbReference type="EMBL" id="JABFDY010000003">
    <property type="protein sequence ID" value="KAF7709798.1"/>
    <property type="molecule type" value="Genomic_DNA"/>
</dbReference>
<evidence type="ECO:0000256" key="4">
    <source>
        <dbReference type="ARBA" id="ARBA00022790"/>
    </source>
</evidence>
<accession>A0A8T0BRZ0</accession>
<evidence type="ECO:0000256" key="1">
    <source>
        <dbReference type="ARBA" id="ARBA00004123"/>
    </source>
</evidence>
<dbReference type="InterPro" id="IPR033205">
    <property type="entry name" value="COP9_CSN8"/>
</dbReference>
<reference evidence="7" key="1">
    <citation type="submission" date="2020-08" db="EMBL/GenBank/DDBJ databases">
        <title>Chromosome-level assembly of Southern catfish (Silurus meridionalis) provides insights into visual adaptation to the nocturnal and benthic lifestyles.</title>
        <authorList>
            <person name="Zhang Y."/>
            <person name="Wang D."/>
            <person name="Peng Z."/>
        </authorList>
    </citation>
    <scope>NUCLEOTIDE SEQUENCE</scope>
    <source>
        <strain evidence="7">SWU-2019-XX</strain>
        <tissue evidence="7">Muscle</tissue>
    </source>
</reference>
<dbReference type="PANTHER" id="PTHR13339">
    <property type="entry name" value="COP9 SIGNALOSOME COMPLEX SUBUNIT 8"/>
    <property type="match status" value="1"/>
</dbReference>